<gene>
    <name evidence="3" type="primary">SMIM13</name>
    <name evidence="3" type="ORF">OS493_001640</name>
</gene>
<evidence type="ECO:0000313" key="3">
    <source>
        <dbReference type="EMBL" id="KAJ7381492.1"/>
    </source>
</evidence>
<sequence length="55" mass="6415">DGLFVWKMFLIRFSFIWELVYGGSNGNNNKSLSEKVSSTPLRRSSRMKDIKSRKC</sequence>
<proteinExistence type="predicted"/>
<dbReference type="Proteomes" id="UP001163046">
    <property type="component" value="Unassembled WGS sequence"/>
</dbReference>
<dbReference type="EMBL" id="MU826350">
    <property type="protein sequence ID" value="KAJ7381492.1"/>
    <property type="molecule type" value="Genomic_DNA"/>
</dbReference>
<keyword evidence="4" id="KW-1185">Reference proteome</keyword>
<feature type="signal peptide" evidence="2">
    <location>
        <begin position="1"/>
        <end position="22"/>
    </location>
</feature>
<feature type="region of interest" description="Disordered" evidence="1">
    <location>
        <begin position="24"/>
        <end position="55"/>
    </location>
</feature>
<evidence type="ECO:0000256" key="2">
    <source>
        <dbReference type="SAM" id="SignalP"/>
    </source>
</evidence>
<protein>
    <submittedName>
        <fullName evidence="3">Small integral membrane protein 13</fullName>
    </submittedName>
</protein>
<organism evidence="3 4">
    <name type="scientific">Desmophyllum pertusum</name>
    <dbReference type="NCBI Taxonomy" id="174260"/>
    <lineage>
        <taxon>Eukaryota</taxon>
        <taxon>Metazoa</taxon>
        <taxon>Cnidaria</taxon>
        <taxon>Anthozoa</taxon>
        <taxon>Hexacorallia</taxon>
        <taxon>Scleractinia</taxon>
        <taxon>Caryophylliina</taxon>
        <taxon>Caryophylliidae</taxon>
        <taxon>Desmophyllum</taxon>
    </lineage>
</organism>
<name>A0A9X0CZB8_9CNID</name>
<feature type="chain" id="PRO_5040756962" evidence="2">
    <location>
        <begin position="23"/>
        <end position="55"/>
    </location>
</feature>
<evidence type="ECO:0000313" key="4">
    <source>
        <dbReference type="Proteomes" id="UP001163046"/>
    </source>
</evidence>
<feature type="non-terminal residue" evidence="3">
    <location>
        <position position="1"/>
    </location>
</feature>
<keyword evidence="2" id="KW-0732">Signal</keyword>
<comment type="caution">
    <text evidence="3">The sequence shown here is derived from an EMBL/GenBank/DDBJ whole genome shotgun (WGS) entry which is preliminary data.</text>
</comment>
<dbReference type="AlphaFoldDB" id="A0A9X0CZB8"/>
<accession>A0A9X0CZB8</accession>
<reference evidence="3" key="1">
    <citation type="submission" date="2023-01" db="EMBL/GenBank/DDBJ databases">
        <title>Genome assembly of the deep-sea coral Lophelia pertusa.</title>
        <authorList>
            <person name="Herrera S."/>
            <person name="Cordes E."/>
        </authorList>
    </citation>
    <scope>NUCLEOTIDE SEQUENCE</scope>
    <source>
        <strain evidence="3">USNM1676648</strain>
        <tissue evidence="3">Polyp</tissue>
    </source>
</reference>
<evidence type="ECO:0000256" key="1">
    <source>
        <dbReference type="SAM" id="MobiDB-lite"/>
    </source>
</evidence>
<feature type="compositionally biased region" description="Basic and acidic residues" evidence="1">
    <location>
        <begin position="46"/>
        <end position="55"/>
    </location>
</feature>